<dbReference type="EMBL" id="JAWZYT010004515">
    <property type="protein sequence ID" value="KAK4293571.1"/>
    <property type="molecule type" value="Genomic_DNA"/>
</dbReference>
<feature type="compositionally biased region" description="Polar residues" evidence="1">
    <location>
        <begin position="1"/>
        <end position="18"/>
    </location>
</feature>
<dbReference type="AlphaFoldDB" id="A0AAE1TQD6"/>
<proteinExistence type="predicted"/>
<accession>A0AAE1TQD6</accession>
<dbReference type="Proteomes" id="UP001292094">
    <property type="component" value="Unassembled WGS sequence"/>
</dbReference>
<evidence type="ECO:0000313" key="2">
    <source>
        <dbReference type="EMBL" id="KAK4293571.1"/>
    </source>
</evidence>
<feature type="compositionally biased region" description="Low complexity" evidence="1">
    <location>
        <begin position="28"/>
        <end position="43"/>
    </location>
</feature>
<comment type="caution">
    <text evidence="2">The sequence shown here is derived from an EMBL/GenBank/DDBJ whole genome shotgun (WGS) entry which is preliminary data.</text>
</comment>
<evidence type="ECO:0000313" key="3">
    <source>
        <dbReference type="Proteomes" id="UP001292094"/>
    </source>
</evidence>
<feature type="compositionally biased region" description="Low complexity" evidence="1">
    <location>
        <begin position="87"/>
        <end position="113"/>
    </location>
</feature>
<feature type="region of interest" description="Disordered" evidence="1">
    <location>
        <begin position="86"/>
        <end position="127"/>
    </location>
</feature>
<feature type="region of interest" description="Disordered" evidence="1">
    <location>
        <begin position="1"/>
        <end position="47"/>
    </location>
</feature>
<gene>
    <name evidence="2" type="ORF">Pmani_033745</name>
</gene>
<feature type="compositionally biased region" description="Basic and acidic residues" evidence="1">
    <location>
        <begin position="114"/>
        <end position="124"/>
    </location>
</feature>
<name>A0AAE1TQD6_9EUCA</name>
<evidence type="ECO:0000256" key="1">
    <source>
        <dbReference type="SAM" id="MobiDB-lite"/>
    </source>
</evidence>
<reference evidence="2" key="1">
    <citation type="submission" date="2023-11" db="EMBL/GenBank/DDBJ databases">
        <title>Genome assemblies of two species of porcelain crab, Petrolisthes cinctipes and Petrolisthes manimaculis (Anomura: Porcellanidae).</title>
        <authorList>
            <person name="Angst P."/>
        </authorList>
    </citation>
    <scope>NUCLEOTIDE SEQUENCE</scope>
    <source>
        <strain evidence="2">PB745_02</strain>
        <tissue evidence="2">Gill</tissue>
    </source>
</reference>
<protein>
    <submittedName>
        <fullName evidence="2">Uncharacterized protein</fullName>
    </submittedName>
</protein>
<sequence length="139" mass="15050">MSWQRSNGKSNLDSLNPKESSDLPSRKSAQSCQTSTTSVSTQTEGNQLEVSISKQMQYYDDEGVYSVVRLLPGLYAAITYKEREMVKSGSAKSRSTSSASVKASVSSSSSEVGVKVRSDVKSKAGQEPPEVMRIAKLML</sequence>
<organism evidence="2 3">
    <name type="scientific">Petrolisthes manimaculis</name>
    <dbReference type="NCBI Taxonomy" id="1843537"/>
    <lineage>
        <taxon>Eukaryota</taxon>
        <taxon>Metazoa</taxon>
        <taxon>Ecdysozoa</taxon>
        <taxon>Arthropoda</taxon>
        <taxon>Crustacea</taxon>
        <taxon>Multicrustacea</taxon>
        <taxon>Malacostraca</taxon>
        <taxon>Eumalacostraca</taxon>
        <taxon>Eucarida</taxon>
        <taxon>Decapoda</taxon>
        <taxon>Pleocyemata</taxon>
        <taxon>Anomura</taxon>
        <taxon>Galatheoidea</taxon>
        <taxon>Porcellanidae</taxon>
        <taxon>Petrolisthes</taxon>
    </lineage>
</organism>
<keyword evidence="3" id="KW-1185">Reference proteome</keyword>